<comment type="similarity">
    <text evidence="1">Belongs to the peptidase S51 family.</text>
</comment>
<reference evidence="5 6" key="1">
    <citation type="journal article" date="2015" name="Nature">
        <title>rRNA introns, odd ribosomes, and small enigmatic genomes across a large radiation of phyla.</title>
        <authorList>
            <person name="Brown C.T."/>
            <person name="Hug L.A."/>
            <person name="Thomas B.C."/>
            <person name="Sharon I."/>
            <person name="Castelle C.J."/>
            <person name="Singh A."/>
            <person name="Wilkins M.J."/>
            <person name="Williams K.H."/>
            <person name="Banfield J.F."/>
        </authorList>
    </citation>
    <scope>NUCLEOTIDE SEQUENCE [LARGE SCALE GENOMIC DNA]</scope>
</reference>
<comment type="caution">
    <text evidence="5">The sequence shown here is derived from an EMBL/GenBank/DDBJ whole genome shotgun (WGS) entry which is preliminary data.</text>
</comment>
<gene>
    <name evidence="5" type="ORF">UR23_C0031G0009</name>
</gene>
<dbReference type="GO" id="GO:0006508">
    <property type="term" value="P:proteolysis"/>
    <property type="evidence" value="ECO:0007669"/>
    <property type="project" value="UniProtKB-KW"/>
</dbReference>
<dbReference type="SUPFAM" id="SSF52317">
    <property type="entry name" value="Class I glutamine amidotransferase-like"/>
    <property type="match status" value="1"/>
</dbReference>
<evidence type="ECO:0000313" key="6">
    <source>
        <dbReference type="Proteomes" id="UP000034349"/>
    </source>
</evidence>
<evidence type="ECO:0000256" key="2">
    <source>
        <dbReference type="ARBA" id="ARBA00022670"/>
    </source>
</evidence>
<evidence type="ECO:0000256" key="1">
    <source>
        <dbReference type="ARBA" id="ARBA00006534"/>
    </source>
</evidence>
<dbReference type="Proteomes" id="UP000034349">
    <property type="component" value="Unassembled WGS sequence"/>
</dbReference>
<protein>
    <submittedName>
        <fullName evidence="5">Peptidase E</fullName>
    </submittedName>
</protein>
<feature type="non-terminal residue" evidence="5">
    <location>
        <position position="139"/>
    </location>
</feature>
<evidence type="ECO:0000256" key="4">
    <source>
        <dbReference type="ARBA" id="ARBA00022825"/>
    </source>
</evidence>
<dbReference type="GO" id="GO:0008236">
    <property type="term" value="F:serine-type peptidase activity"/>
    <property type="evidence" value="ECO:0007669"/>
    <property type="project" value="UniProtKB-KW"/>
</dbReference>
<proteinExistence type="inferred from homology"/>
<keyword evidence="3" id="KW-0378">Hydrolase</keyword>
<dbReference type="PANTHER" id="PTHR20842:SF0">
    <property type="entry name" value="ALPHA-ASPARTYL DIPEPTIDASE"/>
    <property type="match status" value="1"/>
</dbReference>
<sequence length="139" mass="16003">MKYYLSSYKLGNETELKVQGASVELLNLKEYFGKEKDLRKKLLNLGGLYVSGGNTFILRQAMKLSGLDKIILEMFDRKDFLYIGYSAGVCVITPSLKPYAITDNAMDFPYEQIKEQIWEGLNILDFIFQPHYKSDHPES</sequence>
<dbReference type="InterPro" id="IPR029062">
    <property type="entry name" value="Class_I_gatase-like"/>
</dbReference>
<accession>A0A0G0B8X4</accession>
<keyword evidence="4" id="KW-0720">Serine protease</keyword>
<dbReference type="Gene3D" id="3.40.50.880">
    <property type="match status" value="1"/>
</dbReference>
<dbReference type="Pfam" id="PF03575">
    <property type="entry name" value="Peptidase_S51"/>
    <property type="match status" value="1"/>
</dbReference>
<keyword evidence="2" id="KW-0645">Protease</keyword>
<dbReference type="InterPro" id="IPR005320">
    <property type="entry name" value="Peptidase_S51"/>
</dbReference>
<dbReference type="AlphaFoldDB" id="A0A0G0B8X4"/>
<evidence type="ECO:0000256" key="3">
    <source>
        <dbReference type="ARBA" id="ARBA00022801"/>
    </source>
</evidence>
<dbReference type="PANTHER" id="PTHR20842">
    <property type="entry name" value="PROTEASE S51 ALPHA-ASPARTYL DIPEPTIDASE"/>
    <property type="match status" value="1"/>
</dbReference>
<name>A0A0G0B8X4_9BACT</name>
<organism evidence="5 6">
    <name type="scientific">Candidatus Roizmanbacteria bacterium GW2011_GWA2_32_13</name>
    <dbReference type="NCBI Taxonomy" id="1618475"/>
    <lineage>
        <taxon>Bacteria</taxon>
        <taxon>Candidatus Roizmaniibacteriota</taxon>
    </lineage>
</organism>
<dbReference type="EMBL" id="LBOK01000031">
    <property type="protein sequence ID" value="KKP35280.1"/>
    <property type="molecule type" value="Genomic_DNA"/>
</dbReference>
<evidence type="ECO:0000313" key="5">
    <source>
        <dbReference type="EMBL" id="KKP35280.1"/>
    </source>
</evidence>